<accession>A0A7W5ZTX3</accession>
<comment type="subcellular location">
    <subcellularLocation>
        <location evidence="1 11">Cell outer membrane</location>
        <topology evidence="1 11">Multi-pass membrane protein</topology>
    </subcellularLocation>
</comment>
<dbReference type="RefSeq" id="WP_183611632.1">
    <property type="nucleotide sequence ID" value="NZ_JACICY010000001.1"/>
</dbReference>
<keyword evidence="7" id="KW-0406">Ion transport</keyword>
<keyword evidence="3 11" id="KW-1134">Transmembrane beta strand</keyword>
<dbReference type="GO" id="GO:0006826">
    <property type="term" value="P:iron ion transport"/>
    <property type="evidence" value="ECO:0007669"/>
    <property type="project" value="UniProtKB-KW"/>
</dbReference>
<keyword evidence="4" id="KW-0410">Iron transport</keyword>
<dbReference type="Pfam" id="PF00593">
    <property type="entry name" value="TonB_dep_Rec_b-barrel"/>
    <property type="match status" value="1"/>
</dbReference>
<feature type="signal peptide" evidence="13">
    <location>
        <begin position="1"/>
        <end position="25"/>
    </location>
</feature>
<evidence type="ECO:0000256" key="3">
    <source>
        <dbReference type="ARBA" id="ARBA00022452"/>
    </source>
</evidence>
<dbReference type="EMBL" id="JACICY010000001">
    <property type="protein sequence ID" value="MBB3859377.1"/>
    <property type="molecule type" value="Genomic_DNA"/>
</dbReference>
<dbReference type="AlphaFoldDB" id="A0A7W5ZTX3"/>
<evidence type="ECO:0000256" key="2">
    <source>
        <dbReference type="ARBA" id="ARBA00022448"/>
    </source>
</evidence>
<keyword evidence="2 11" id="KW-0813">Transport</keyword>
<keyword evidence="5 11" id="KW-0812">Transmembrane</keyword>
<evidence type="ECO:0000256" key="13">
    <source>
        <dbReference type="SAM" id="SignalP"/>
    </source>
</evidence>
<comment type="caution">
    <text evidence="16">The sequence shown here is derived from an EMBL/GenBank/DDBJ whole genome shotgun (WGS) entry which is preliminary data.</text>
</comment>
<feature type="domain" description="TonB-dependent receptor-like beta-barrel" evidence="14">
    <location>
        <begin position="280"/>
        <end position="722"/>
    </location>
</feature>
<dbReference type="CDD" id="cd01347">
    <property type="entry name" value="ligand_gated_channel"/>
    <property type="match status" value="1"/>
</dbReference>
<dbReference type="InterPro" id="IPR039426">
    <property type="entry name" value="TonB-dep_rcpt-like"/>
</dbReference>
<name>A0A7W5ZTX3_9SPHN</name>
<evidence type="ECO:0000256" key="10">
    <source>
        <dbReference type="ARBA" id="ARBA00023237"/>
    </source>
</evidence>
<dbReference type="InterPro" id="IPR036942">
    <property type="entry name" value="Beta-barrel_TonB_sf"/>
</dbReference>
<evidence type="ECO:0000256" key="11">
    <source>
        <dbReference type="PROSITE-ProRule" id="PRU01360"/>
    </source>
</evidence>
<dbReference type="InterPro" id="IPR000531">
    <property type="entry name" value="Beta-barrel_TonB"/>
</dbReference>
<dbReference type="PANTHER" id="PTHR32552:SF81">
    <property type="entry name" value="TONB-DEPENDENT OUTER MEMBRANE RECEPTOR"/>
    <property type="match status" value="1"/>
</dbReference>
<dbReference type="GO" id="GO:0009279">
    <property type="term" value="C:cell outer membrane"/>
    <property type="evidence" value="ECO:0007669"/>
    <property type="project" value="UniProtKB-SubCell"/>
</dbReference>
<dbReference type="PANTHER" id="PTHR32552">
    <property type="entry name" value="FERRICHROME IRON RECEPTOR-RELATED"/>
    <property type="match status" value="1"/>
</dbReference>
<evidence type="ECO:0000259" key="14">
    <source>
        <dbReference type="Pfam" id="PF00593"/>
    </source>
</evidence>
<organism evidence="16 17">
    <name type="scientific">Novosphingobium hassiacum</name>
    <dbReference type="NCBI Taxonomy" id="173676"/>
    <lineage>
        <taxon>Bacteria</taxon>
        <taxon>Pseudomonadati</taxon>
        <taxon>Pseudomonadota</taxon>
        <taxon>Alphaproteobacteria</taxon>
        <taxon>Sphingomonadales</taxon>
        <taxon>Sphingomonadaceae</taxon>
        <taxon>Novosphingobium</taxon>
    </lineage>
</organism>
<evidence type="ECO:0000256" key="7">
    <source>
        <dbReference type="ARBA" id="ARBA00023065"/>
    </source>
</evidence>
<keyword evidence="9 11" id="KW-0472">Membrane</keyword>
<keyword evidence="16" id="KW-0675">Receptor</keyword>
<protein>
    <submittedName>
        <fullName evidence="16">Outer membrane receptor protein involved in Fe transport</fullName>
    </submittedName>
</protein>
<keyword evidence="10 11" id="KW-0998">Cell outer membrane</keyword>
<evidence type="ECO:0000313" key="17">
    <source>
        <dbReference type="Proteomes" id="UP000562395"/>
    </source>
</evidence>
<evidence type="ECO:0000256" key="1">
    <source>
        <dbReference type="ARBA" id="ARBA00004571"/>
    </source>
</evidence>
<evidence type="ECO:0000256" key="5">
    <source>
        <dbReference type="ARBA" id="ARBA00022692"/>
    </source>
</evidence>
<evidence type="ECO:0000256" key="9">
    <source>
        <dbReference type="ARBA" id="ARBA00023136"/>
    </source>
</evidence>
<keyword evidence="8 12" id="KW-0798">TonB box</keyword>
<gene>
    <name evidence="16" type="ORF">GGQ88_000617</name>
</gene>
<keyword evidence="17" id="KW-1185">Reference proteome</keyword>
<dbReference type="SUPFAM" id="SSF56935">
    <property type="entry name" value="Porins"/>
    <property type="match status" value="1"/>
</dbReference>
<keyword evidence="13" id="KW-0732">Signal</keyword>
<dbReference type="Gene3D" id="2.40.170.20">
    <property type="entry name" value="TonB-dependent receptor, beta-barrel domain"/>
    <property type="match status" value="1"/>
</dbReference>
<evidence type="ECO:0000256" key="4">
    <source>
        <dbReference type="ARBA" id="ARBA00022496"/>
    </source>
</evidence>
<comment type="similarity">
    <text evidence="11 12">Belongs to the TonB-dependent receptor family.</text>
</comment>
<evidence type="ECO:0000259" key="15">
    <source>
        <dbReference type="Pfam" id="PF07715"/>
    </source>
</evidence>
<evidence type="ECO:0000256" key="12">
    <source>
        <dbReference type="RuleBase" id="RU003357"/>
    </source>
</evidence>
<evidence type="ECO:0000256" key="6">
    <source>
        <dbReference type="ARBA" id="ARBA00023004"/>
    </source>
</evidence>
<evidence type="ECO:0000256" key="8">
    <source>
        <dbReference type="ARBA" id="ARBA00023077"/>
    </source>
</evidence>
<dbReference type="InterPro" id="IPR012910">
    <property type="entry name" value="Plug_dom"/>
</dbReference>
<dbReference type="Proteomes" id="UP000562395">
    <property type="component" value="Unassembled WGS sequence"/>
</dbReference>
<sequence>MSGVIKRTLAASCVPFSSAVMLALAATPAAAQSAAKADELGNEIIVTAQKREERLKDVPVPVTAVGGGDLLTQNQTKAQDFFASVPGVNLQFQNNRAQLSIRGISTGPVSGNPVVGYTIDDAPFGASTGQGGLFGSAPDLDPADLQRVEVLRGPQGTLYGASSMGGLVKYVTVDPDTSDFSGSVAAGTNLVHEGGSAGYNLRGSINVPVSETLAVRGSAFVRREAGYIDNVRTGVKDANSSKVWGGRVSALWKPSEAFSVKLSGLYQVRDIYGAPNVDITTGSLYKQTDQIGSGRSRSETEMYTAEVRAELGAVDVTSITSYSRARNFDSLDFTASPLVEFAPVFPILFPGISPIGDVFRQGYNVDKFSHETRLSGSFGDNIDWIVGGFYTDEDANYDLDNYATNPANGAILGVPINDGTGPQLGTIIVWRDTIKFREYAGFGNLTVRLSDQFDVQFGGRYSHNDQEMFHHEWFQFDPYPALPLEGINRPEASGNAFTYQITPRFKPSPDHMIYARVASGYRPGGTNAVCGPLAAPANVPCQFAPDKTVNYELGAKGDLAGGLLSYDVSLFHIDWKDIQIVQVLDVFTYNGNAGKARSRGVELSLSARPADGLTLSAWYSYVDATLREEFVDANFYALQGDRLPFSSKHSGRFSFDYKTSVGQDADFSLGGAATYVGQRNGEFVPFEGAAPLRANYPGYVQFDVNAALNIDNWTLSAFVQNLTNKRGIIGGGFWNQTSYNTNWFNYSQPRTVGLNVEVKF</sequence>
<dbReference type="PROSITE" id="PS52016">
    <property type="entry name" value="TONB_DEPENDENT_REC_3"/>
    <property type="match status" value="1"/>
</dbReference>
<keyword evidence="6" id="KW-0408">Iron</keyword>
<feature type="domain" description="TonB-dependent receptor plug" evidence="15">
    <location>
        <begin position="55"/>
        <end position="166"/>
    </location>
</feature>
<proteinExistence type="inferred from homology"/>
<reference evidence="16 17" key="1">
    <citation type="submission" date="2020-08" db="EMBL/GenBank/DDBJ databases">
        <title>Genomic Encyclopedia of Type Strains, Phase IV (KMG-IV): sequencing the most valuable type-strain genomes for metagenomic binning, comparative biology and taxonomic classification.</title>
        <authorList>
            <person name="Goeker M."/>
        </authorList>
    </citation>
    <scope>NUCLEOTIDE SEQUENCE [LARGE SCALE GENOMIC DNA]</scope>
    <source>
        <strain evidence="16 17">DSM 14552</strain>
    </source>
</reference>
<evidence type="ECO:0000313" key="16">
    <source>
        <dbReference type="EMBL" id="MBB3859377.1"/>
    </source>
</evidence>
<feature type="chain" id="PRO_5031439893" evidence="13">
    <location>
        <begin position="26"/>
        <end position="760"/>
    </location>
</feature>
<dbReference type="Pfam" id="PF07715">
    <property type="entry name" value="Plug"/>
    <property type="match status" value="1"/>
</dbReference>